<keyword evidence="1" id="KW-0812">Transmembrane</keyword>
<protein>
    <submittedName>
        <fullName evidence="2">Uncharacterized protein</fullName>
    </submittedName>
</protein>
<feature type="transmembrane region" description="Helical" evidence="1">
    <location>
        <begin position="12"/>
        <end position="37"/>
    </location>
</feature>
<gene>
    <name evidence="2" type="ORF">SAMN05660443_0455</name>
</gene>
<dbReference type="RefSeq" id="WP_091958514.1">
    <property type="nucleotide sequence ID" value="NZ_FOLH01000001.1"/>
</dbReference>
<reference evidence="2 3" key="1">
    <citation type="submission" date="2016-10" db="EMBL/GenBank/DDBJ databases">
        <authorList>
            <person name="de Groot N.N."/>
        </authorList>
    </citation>
    <scope>NUCLEOTIDE SEQUENCE [LARGE SCALE GENOMIC DNA]</scope>
    <source>
        <strain evidence="2 3">DSM 18438</strain>
    </source>
</reference>
<evidence type="ECO:0000313" key="2">
    <source>
        <dbReference type="EMBL" id="SFB83780.1"/>
    </source>
</evidence>
<proteinExistence type="predicted"/>
<accession>A0A1I1EFL7</accession>
<evidence type="ECO:0000256" key="1">
    <source>
        <dbReference type="SAM" id="Phobius"/>
    </source>
</evidence>
<feature type="transmembrane region" description="Helical" evidence="1">
    <location>
        <begin position="44"/>
        <end position="66"/>
    </location>
</feature>
<feature type="transmembrane region" description="Helical" evidence="1">
    <location>
        <begin position="200"/>
        <end position="222"/>
    </location>
</feature>
<dbReference type="OrthoDB" id="5780266at2"/>
<keyword evidence="1" id="KW-1133">Transmembrane helix</keyword>
<organism evidence="2 3">
    <name type="scientific">Marinospirillum celere</name>
    <dbReference type="NCBI Taxonomy" id="1122252"/>
    <lineage>
        <taxon>Bacteria</taxon>
        <taxon>Pseudomonadati</taxon>
        <taxon>Pseudomonadota</taxon>
        <taxon>Gammaproteobacteria</taxon>
        <taxon>Oceanospirillales</taxon>
        <taxon>Oceanospirillaceae</taxon>
        <taxon>Marinospirillum</taxon>
    </lineage>
</organism>
<feature type="transmembrane region" description="Helical" evidence="1">
    <location>
        <begin position="161"/>
        <end position="179"/>
    </location>
</feature>
<dbReference type="STRING" id="1122252.SAMN05660443_0455"/>
<name>A0A1I1EFL7_9GAMM</name>
<evidence type="ECO:0000313" key="3">
    <source>
        <dbReference type="Proteomes" id="UP000199058"/>
    </source>
</evidence>
<feature type="transmembrane region" description="Helical" evidence="1">
    <location>
        <begin position="138"/>
        <end position="155"/>
    </location>
</feature>
<sequence>MNLVSANHNFWLWFWKIFWVFFKSAPFFSFFVILFSISAKFTRMLAFMLPLKVILLVGTPGIPRYFRFFIEPEDKMQWVMYLIVGAIACYLLTLVFNFFIKILSRKAGGGIFDQANEIALVSAQEDQAGGYYSRVCRIFANGLFVLLVLALFYFVNTLLLYTLLAAISIQGALSTLFLLGSEELNPNPIKKFILEKRRSYLESLLAFNFFGGFFVILYPYLVGEGGNILFAIISFLLLRQLLGSLTAVINSAVVLSAEKHKINAFVFREFQLAHKEKKSTLALFDAFSKTRRTETLEEVFSLSAPSCQLRDVEWRDSTLPGVTQLVVKASSDEQSAFYLENVFTAKNKHHLDNEEYLFEQLQRKRLWAPELIARYPVNNFECQVVDYGSGLTLGSSFNRFQVKIFSHLWGLHLPESLVLAYRASHKLLHERLTKEFFERVQIAVDSEEEEQIFSAFLGSLDVVYSEVESLPVVLINPDVNATNLVWKAGKGDQEELENILITSWARWKLEPLGVGFPRLNAKQTSQLLDTLAVSLSQDQANLPVKVKLVQHLANLESSVSKMKFKAALGQMTKILEIFEAMNHEKVEDVGVVDAQT</sequence>
<keyword evidence="3" id="KW-1185">Reference proteome</keyword>
<dbReference type="EMBL" id="FOLH01000001">
    <property type="protein sequence ID" value="SFB83780.1"/>
    <property type="molecule type" value="Genomic_DNA"/>
</dbReference>
<feature type="transmembrane region" description="Helical" evidence="1">
    <location>
        <begin position="78"/>
        <end position="100"/>
    </location>
</feature>
<dbReference type="Proteomes" id="UP000199058">
    <property type="component" value="Unassembled WGS sequence"/>
</dbReference>
<keyword evidence="1" id="KW-0472">Membrane</keyword>
<dbReference type="AlphaFoldDB" id="A0A1I1EFL7"/>